<proteinExistence type="predicted"/>
<keyword evidence="1" id="KW-0732">Signal</keyword>
<reference evidence="2 3" key="1">
    <citation type="submission" date="2024-01" db="EMBL/GenBank/DDBJ databases">
        <title>Genome assemblies of Stephania.</title>
        <authorList>
            <person name="Yang L."/>
        </authorList>
    </citation>
    <scope>NUCLEOTIDE SEQUENCE [LARGE SCALE GENOMIC DNA]</scope>
    <source>
        <strain evidence="2">JXDWG</strain>
        <tissue evidence="2">Leaf</tissue>
    </source>
</reference>
<organism evidence="2 3">
    <name type="scientific">Stephania cephalantha</name>
    <dbReference type="NCBI Taxonomy" id="152367"/>
    <lineage>
        <taxon>Eukaryota</taxon>
        <taxon>Viridiplantae</taxon>
        <taxon>Streptophyta</taxon>
        <taxon>Embryophyta</taxon>
        <taxon>Tracheophyta</taxon>
        <taxon>Spermatophyta</taxon>
        <taxon>Magnoliopsida</taxon>
        <taxon>Ranunculales</taxon>
        <taxon>Menispermaceae</taxon>
        <taxon>Menispermoideae</taxon>
        <taxon>Cissampelideae</taxon>
        <taxon>Stephania</taxon>
    </lineage>
</organism>
<evidence type="ECO:0000313" key="2">
    <source>
        <dbReference type="EMBL" id="KAK9140778.1"/>
    </source>
</evidence>
<dbReference type="Proteomes" id="UP001419268">
    <property type="component" value="Unassembled WGS sequence"/>
</dbReference>
<feature type="chain" id="PRO_5042878192" description="Secreted protein" evidence="1">
    <location>
        <begin position="20"/>
        <end position="57"/>
    </location>
</feature>
<evidence type="ECO:0000256" key="1">
    <source>
        <dbReference type="SAM" id="SignalP"/>
    </source>
</evidence>
<dbReference type="AlphaFoldDB" id="A0AAP0JWD5"/>
<feature type="signal peptide" evidence="1">
    <location>
        <begin position="1"/>
        <end position="19"/>
    </location>
</feature>
<keyword evidence="3" id="KW-1185">Reference proteome</keyword>
<name>A0AAP0JWD5_9MAGN</name>
<sequence>MISWPSWWLFTLLPRHVLRRQVVLVVCVGPNGSGTYIDVAFQAFDDMFFESFGVSSH</sequence>
<accession>A0AAP0JWD5</accession>
<evidence type="ECO:0008006" key="4">
    <source>
        <dbReference type="Google" id="ProtNLM"/>
    </source>
</evidence>
<gene>
    <name evidence="2" type="ORF">Scep_010459</name>
</gene>
<protein>
    <recommendedName>
        <fullName evidence="4">Secreted protein</fullName>
    </recommendedName>
</protein>
<evidence type="ECO:0000313" key="3">
    <source>
        <dbReference type="Proteomes" id="UP001419268"/>
    </source>
</evidence>
<dbReference type="EMBL" id="JBBNAG010000004">
    <property type="protein sequence ID" value="KAK9140778.1"/>
    <property type="molecule type" value="Genomic_DNA"/>
</dbReference>
<comment type="caution">
    <text evidence="2">The sequence shown here is derived from an EMBL/GenBank/DDBJ whole genome shotgun (WGS) entry which is preliminary data.</text>
</comment>